<dbReference type="InterPro" id="IPR035897">
    <property type="entry name" value="Toll_tir_struct_dom_sf"/>
</dbReference>
<dbReference type="InterPro" id="IPR032675">
    <property type="entry name" value="LRR_dom_sf"/>
</dbReference>
<evidence type="ECO:0000256" key="11">
    <source>
        <dbReference type="ARBA" id="ARBA00023170"/>
    </source>
</evidence>
<dbReference type="GO" id="GO:0002224">
    <property type="term" value="P:toll-like receptor signaling pathway"/>
    <property type="evidence" value="ECO:0007669"/>
    <property type="project" value="TreeGrafter"/>
</dbReference>
<dbReference type="PANTHER" id="PTHR24365:SF522">
    <property type="entry name" value="LOW QUALITY PROTEIN: TOLL-LIKE RECEPTOR 13-RELATED"/>
    <property type="match status" value="1"/>
</dbReference>
<evidence type="ECO:0000256" key="1">
    <source>
        <dbReference type="ARBA" id="ARBA00004479"/>
    </source>
</evidence>
<evidence type="ECO:0000256" key="7">
    <source>
        <dbReference type="ARBA" id="ARBA00022737"/>
    </source>
</evidence>
<dbReference type="SUPFAM" id="SSF52058">
    <property type="entry name" value="L domain-like"/>
    <property type="match status" value="1"/>
</dbReference>
<evidence type="ECO:0000313" key="15">
    <source>
        <dbReference type="EMBL" id="KAK9406650.1"/>
    </source>
</evidence>
<reference evidence="15 16" key="1">
    <citation type="journal article" date="2024" name="Proc. Natl. Acad. Sci. U.S.A.">
        <title>The genetic regulatory architecture and epigenomic basis for age-related changes in rattlesnake venom.</title>
        <authorList>
            <person name="Hogan M.P."/>
            <person name="Holding M.L."/>
            <person name="Nystrom G.S."/>
            <person name="Colston T.J."/>
            <person name="Bartlett D.A."/>
            <person name="Mason A.J."/>
            <person name="Ellsworth S.A."/>
            <person name="Rautsaw R.M."/>
            <person name="Lawrence K.C."/>
            <person name="Strickland J.L."/>
            <person name="He B."/>
            <person name="Fraser P."/>
            <person name="Margres M.J."/>
            <person name="Gilbert D.M."/>
            <person name="Gibbs H.L."/>
            <person name="Parkinson C.L."/>
            <person name="Rokyta D.R."/>
        </authorList>
    </citation>
    <scope>NUCLEOTIDE SEQUENCE [LARGE SCALE GENOMIC DNA]</scope>
    <source>
        <strain evidence="15">DRR0105</strain>
    </source>
</reference>
<evidence type="ECO:0000256" key="2">
    <source>
        <dbReference type="ARBA" id="ARBA00009634"/>
    </source>
</evidence>
<keyword evidence="5" id="KW-0812">Transmembrane</keyword>
<keyword evidence="16" id="KW-1185">Reference proteome</keyword>
<dbReference type="FunFam" id="3.40.50.10140:FF:000001">
    <property type="entry name" value="Toll-like receptor 2"/>
    <property type="match status" value="1"/>
</dbReference>
<keyword evidence="3" id="KW-0399">Innate immunity</keyword>
<dbReference type="PROSITE" id="PS51450">
    <property type="entry name" value="LRR"/>
    <property type="match status" value="3"/>
</dbReference>
<comment type="caution">
    <text evidence="15">The sequence shown here is derived from an EMBL/GenBank/DDBJ whole genome shotgun (WGS) entry which is preliminary data.</text>
</comment>
<evidence type="ECO:0000313" key="16">
    <source>
        <dbReference type="Proteomes" id="UP001474421"/>
    </source>
</evidence>
<dbReference type="EMBL" id="JAOTOJ010000002">
    <property type="protein sequence ID" value="KAK9406650.1"/>
    <property type="molecule type" value="Genomic_DNA"/>
</dbReference>
<dbReference type="PANTHER" id="PTHR24365">
    <property type="entry name" value="TOLL-LIKE RECEPTOR"/>
    <property type="match status" value="1"/>
</dbReference>
<dbReference type="GO" id="GO:0006954">
    <property type="term" value="P:inflammatory response"/>
    <property type="evidence" value="ECO:0007669"/>
    <property type="project" value="UniProtKB-KW"/>
</dbReference>
<keyword evidence="9" id="KW-1133">Transmembrane helix</keyword>
<dbReference type="Gene3D" id="3.80.10.10">
    <property type="entry name" value="Ribonuclease Inhibitor"/>
    <property type="match status" value="1"/>
</dbReference>
<evidence type="ECO:0000256" key="12">
    <source>
        <dbReference type="ARBA" id="ARBA00023180"/>
    </source>
</evidence>
<keyword evidence="13" id="KW-0395">Inflammatory response</keyword>
<keyword evidence="7" id="KW-0677">Repeat</keyword>
<sequence length="334" mass="39037">MCLFVLNQDQTVTSYTFNKCEVHNAFGNKTKVLCYNQKLLEVPTYLPTKLVFLDLSQNSISSLGKNDFKNFSSLQSLNISQNNISKIEDGTFIHTSHLEFLNLSANQLQLLSSFMFDGLMNLTTLLLSSNKIYRINPSAFANLENLKKQKRKRQGTGYDYDAFLSFNIHDEKWVVDDLLPVLENQYCWKVCLHQRDFEPGRPILENIVDNIYASRKTICIISRHYLESEWCSKEIQVASFRIFDDRKDVLVLIFLEDIPAEYLSPYHRMRKLLKTKTYLKWPEDKREIPLFWHKLNMAMKTGDGKEDENPLLAGFVPDEIPERPITHKEQLQYA</sequence>
<dbReference type="AlphaFoldDB" id="A0AAW1BYR5"/>
<dbReference type="Proteomes" id="UP001474421">
    <property type="component" value="Unassembled WGS sequence"/>
</dbReference>
<keyword evidence="8" id="KW-0391">Immunity</keyword>
<dbReference type="GO" id="GO:0005886">
    <property type="term" value="C:plasma membrane"/>
    <property type="evidence" value="ECO:0007669"/>
    <property type="project" value="TreeGrafter"/>
</dbReference>
<evidence type="ECO:0000256" key="5">
    <source>
        <dbReference type="ARBA" id="ARBA00022692"/>
    </source>
</evidence>
<proteinExistence type="inferred from homology"/>
<dbReference type="GO" id="GO:0038023">
    <property type="term" value="F:signaling receptor activity"/>
    <property type="evidence" value="ECO:0007669"/>
    <property type="project" value="TreeGrafter"/>
</dbReference>
<dbReference type="InterPro" id="IPR003591">
    <property type="entry name" value="Leu-rich_rpt_typical-subtyp"/>
</dbReference>
<keyword evidence="11 15" id="KW-0675">Receptor</keyword>
<evidence type="ECO:0000256" key="8">
    <source>
        <dbReference type="ARBA" id="ARBA00022859"/>
    </source>
</evidence>
<keyword evidence="12" id="KW-0325">Glycoprotein</keyword>
<keyword evidence="10" id="KW-0472">Membrane</keyword>
<dbReference type="InterPro" id="IPR001611">
    <property type="entry name" value="Leu-rich_rpt"/>
</dbReference>
<keyword evidence="4" id="KW-0433">Leucine-rich repeat</keyword>
<evidence type="ECO:0000256" key="13">
    <source>
        <dbReference type="ARBA" id="ARBA00023198"/>
    </source>
</evidence>
<dbReference type="SMART" id="SM00369">
    <property type="entry name" value="LRR_TYP"/>
    <property type="match status" value="4"/>
</dbReference>
<comment type="subcellular location">
    <subcellularLocation>
        <location evidence="1">Membrane</location>
        <topology evidence="1">Single-pass type I membrane protein</topology>
    </subcellularLocation>
</comment>
<dbReference type="PRINTS" id="PR01537">
    <property type="entry name" value="INTRLKN1R1F"/>
</dbReference>
<evidence type="ECO:0000256" key="3">
    <source>
        <dbReference type="ARBA" id="ARBA00022588"/>
    </source>
</evidence>
<evidence type="ECO:0000256" key="6">
    <source>
        <dbReference type="ARBA" id="ARBA00022729"/>
    </source>
</evidence>
<gene>
    <name evidence="15" type="ORF">NXF25_005424</name>
</gene>
<name>A0AAW1BYR5_CROAD</name>
<dbReference type="SUPFAM" id="SSF52200">
    <property type="entry name" value="Toll/Interleukin receptor TIR domain"/>
    <property type="match status" value="1"/>
</dbReference>
<keyword evidence="6" id="KW-0732">Signal</keyword>
<accession>A0AAW1BYR5</accession>
<evidence type="ECO:0000256" key="10">
    <source>
        <dbReference type="ARBA" id="ARBA00023136"/>
    </source>
</evidence>
<feature type="domain" description="TIR" evidence="14">
    <location>
        <begin position="158"/>
        <end position="299"/>
    </location>
</feature>
<evidence type="ECO:0000259" key="14">
    <source>
        <dbReference type="PROSITE" id="PS50104"/>
    </source>
</evidence>
<dbReference type="GO" id="GO:0045087">
    <property type="term" value="P:innate immune response"/>
    <property type="evidence" value="ECO:0007669"/>
    <property type="project" value="UniProtKB-KW"/>
</dbReference>
<dbReference type="InterPro" id="IPR000157">
    <property type="entry name" value="TIR_dom"/>
</dbReference>
<evidence type="ECO:0000256" key="4">
    <source>
        <dbReference type="ARBA" id="ARBA00022614"/>
    </source>
</evidence>
<dbReference type="PROSITE" id="PS50104">
    <property type="entry name" value="TIR"/>
    <property type="match status" value="1"/>
</dbReference>
<evidence type="ECO:0000256" key="9">
    <source>
        <dbReference type="ARBA" id="ARBA00022989"/>
    </source>
</evidence>
<comment type="similarity">
    <text evidence="2">Belongs to the Toll-like receptor family.</text>
</comment>
<dbReference type="SMART" id="SM00255">
    <property type="entry name" value="TIR"/>
    <property type="match status" value="1"/>
</dbReference>
<dbReference type="Pfam" id="PF01582">
    <property type="entry name" value="TIR"/>
    <property type="match status" value="1"/>
</dbReference>
<organism evidence="15 16">
    <name type="scientific">Crotalus adamanteus</name>
    <name type="common">Eastern diamondback rattlesnake</name>
    <dbReference type="NCBI Taxonomy" id="8729"/>
    <lineage>
        <taxon>Eukaryota</taxon>
        <taxon>Metazoa</taxon>
        <taxon>Chordata</taxon>
        <taxon>Craniata</taxon>
        <taxon>Vertebrata</taxon>
        <taxon>Euteleostomi</taxon>
        <taxon>Lepidosauria</taxon>
        <taxon>Squamata</taxon>
        <taxon>Bifurcata</taxon>
        <taxon>Unidentata</taxon>
        <taxon>Episquamata</taxon>
        <taxon>Toxicofera</taxon>
        <taxon>Serpentes</taxon>
        <taxon>Colubroidea</taxon>
        <taxon>Viperidae</taxon>
        <taxon>Crotalinae</taxon>
        <taxon>Crotalus</taxon>
    </lineage>
</organism>
<dbReference type="Pfam" id="PF00560">
    <property type="entry name" value="LRR_1"/>
    <property type="match status" value="1"/>
</dbReference>
<dbReference type="Gene3D" id="3.40.50.10140">
    <property type="entry name" value="Toll/interleukin-1 receptor homology (TIR) domain"/>
    <property type="match status" value="1"/>
</dbReference>
<dbReference type="Pfam" id="PF13855">
    <property type="entry name" value="LRR_8"/>
    <property type="match status" value="1"/>
</dbReference>
<protein>
    <submittedName>
        <fullName evidence="15">Tlr13: Toll-like receptor 13</fullName>
    </submittedName>
</protein>